<dbReference type="PANTHER" id="PTHR45641:SF1">
    <property type="entry name" value="AAA+ ATPASE DOMAIN-CONTAINING PROTEIN"/>
    <property type="match status" value="1"/>
</dbReference>
<dbReference type="InterPro" id="IPR011990">
    <property type="entry name" value="TPR-like_helical_dom_sf"/>
</dbReference>
<evidence type="ECO:0000256" key="3">
    <source>
        <dbReference type="PROSITE-ProRule" id="PRU00339"/>
    </source>
</evidence>
<keyword evidence="1" id="KW-0677">Repeat</keyword>
<dbReference type="AlphaFoldDB" id="A0AAD2FL30"/>
<comment type="caution">
    <text evidence="4">The sequence shown here is derived from an EMBL/GenBank/DDBJ whole genome shotgun (WGS) entry which is preliminary data.</text>
</comment>
<evidence type="ECO:0000313" key="4">
    <source>
        <dbReference type="EMBL" id="CAJ1946435.1"/>
    </source>
</evidence>
<evidence type="ECO:0000256" key="2">
    <source>
        <dbReference type="ARBA" id="ARBA00022803"/>
    </source>
</evidence>
<name>A0AAD2FL30_9STRA</name>
<gene>
    <name evidence="4" type="ORF">CYCCA115_LOCUS10578</name>
</gene>
<keyword evidence="2 3" id="KW-0802">TPR repeat</keyword>
<proteinExistence type="predicted"/>
<dbReference type="PROSITE" id="PS50005">
    <property type="entry name" value="TPR"/>
    <property type="match status" value="1"/>
</dbReference>
<dbReference type="InterPro" id="IPR019734">
    <property type="entry name" value="TPR_rpt"/>
</dbReference>
<dbReference type="SUPFAM" id="SSF48452">
    <property type="entry name" value="TPR-like"/>
    <property type="match status" value="2"/>
</dbReference>
<evidence type="ECO:0008006" key="6">
    <source>
        <dbReference type="Google" id="ProtNLM"/>
    </source>
</evidence>
<feature type="repeat" description="TPR" evidence="3">
    <location>
        <begin position="51"/>
        <end position="84"/>
    </location>
</feature>
<dbReference type="SMART" id="SM00028">
    <property type="entry name" value="TPR"/>
    <property type="match status" value="7"/>
</dbReference>
<keyword evidence="5" id="KW-1185">Reference proteome</keyword>
<dbReference type="PANTHER" id="PTHR45641">
    <property type="entry name" value="TETRATRICOPEPTIDE REPEAT PROTEIN (AFU_ORTHOLOGUE AFUA_6G03870)"/>
    <property type="match status" value="1"/>
</dbReference>
<dbReference type="Pfam" id="PF13424">
    <property type="entry name" value="TPR_12"/>
    <property type="match status" value="1"/>
</dbReference>
<protein>
    <recommendedName>
        <fullName evidence="6">MalT-like TPR region domain-containing protein</fullName>
    </recommendedName>
</protein>
<evidence type="ECO:0000313" key="5">
    <source>
        <dbReference type="Proteomes" id="UP001295423"/>
    </source>
</evidence>
<organism evidence="4 5">
    <name type="scientific">Cylindrotheca closterium</name>
    <dbReference type="NCBI Taxonomy" id="2856"/>
    <lineage>
        <taxon>Eukaryota</taxon>
        <taxon>Sar</taxon>
        <taxon>Stramenopiles</taxon>
        <taxon>Ochrophyta</taxon>
        <taxon>Bacillariophyta</taxon>
        <taxon>Bacillariophyceae</taxon>
        <taxon>Bacillariophycidae</taxon>
        <taxon>Bacillariales</taxon>
        <taxon>Bacillariaceae</taxon>
        <taxon>Cylindrotheca</taxon>
    </lineage>
</organism>
<dbReference type="Gene3D" id="1.25.40.10">
    <property type="entry name" value="Tetratricopeptide repeat domain"/>
    <property type="match status" value="3"/>
</dbReference>
<evidence type="ECO:0000256" key="1">
    <source>
        <dbReference type="ARBA" id="ARBA00022737"/>
    </source>
</evidence>
<sequence length="436" mass="48627">MEGNEQNSAEELLEKGRYYCGQGQTIKAKEIFERVLEIQTKELGGDDPSLAITLNHIGAALLNEENYDEAMGTLERALGMQLGNLGATDADIGRTYESIGRVSLGQGNYEKAEVLFRIALNIKLELPATHMSDLMDVCHNLVVSLQMQGKVSDAVMMQKGVLAKQLEMHGEDHPEVVKLYVGIAVSLKTQTKLNKALQMLDKGIEVCSRLQRTGDFDADIFEVVLLSKALCLQRQENFEGATEVFTELLMFQKETLGEIRLSTAQTYESLALLYARQDMTDDAIKAYANAIHVFKTVLGDDYPKTKELAPTLKLLKREKIAKTLRLQGLEMKAQGDLANSVLLFQEAQIIYKEIHTAHPSPEAVSKNIYAANIDIAASLELFSAWKVDQGLLEDAITVSADALKIRRRTLGDDHTDTKERMEVHRSLLKRLLENRS</sequence>
<dbReference type="Proteomes" id="UP001295423">
    <property type="component" value="Unassembled WGS sequence"/>
</dbReference>
<dbReference type="EMBL" id="CAKOGP040001668">
    <property type="protein sequence ID" value="CAJ1946435.1"/>
    <property type="molecule type" value="Genomic_DNA"/>
</dbReference>
<accession>A0AAD2FL30</accession>
<reference evidence="4" key="1">
    <citation type="submission" date="2023-08" db="EMBL/GenBank/DDBJ databases">
        <authorList>
            <person name="Audoor S."/>
            <person name="Bilcke G."/>
        </authorList>
    </citation>
    <scope>NUCLEOTIDE SEQUENCE</scope>
</reference>
<dbReference type="Pfam" id="PF13374">
    <property type="entry name" value="TPR_10"/>
    <property type="match status" value="3"/>
</dbReference>